<feature type="region of interest" description="Disordered" evidence="1">
    <location>
        <begin position="1"/>
        <end position="91"/>
    </location>
</feature>
<dbReference type="AlphaFoldDB" id="A0A6U4MS37"/>
<evidence type="ECO:0000256" key="1">
    <source>
        <dbReference type="SAM" id="MobiDB-lite"/>
    </source>
</evidence>
<organism evidence="2">
    <name type="scientific">Hemiselmis andersenii</name>
    <name type="common">Cryptophyte alga</name>
    <dbReference type="NCBI Taxonomy" id="464988"/>
    <lineage>
        <taxon>Eukaryota</taxon>
        <taxon>Cryptophyceae</taxon>
        <taxon>Cryptomonadales</taxon>
        <taxon>Hemiselmidaceae</taxon>
        <taxon>Hemiselmis</taxon>
    </lineage>
</organism>
<protein>
    <submittedName>
        <fullName evidence="2">Uncharacterized protein</fullName>
    </submittedName>
</protein>
<accession>A0A6U4MS37</accession>
<evidence type="ECO:0000313" key="2">
    <source>
        <dbReference type="EMBL" id="CAD8975394.1"/>
    </source>
</evidence>
<proteinExistence type="predicted"/>
<sequence length="184" mass="19181">MDGLRVMSGDVENQHMIQQRAPGKAIGLGNSGGPGAAGKQQGATPMRRKALGDITNSRSASKQNSSQKDGGGSSQKGAKAQMRASVHPPAKLVFASTVEEVDTASRMGGEERFADPALDIDELLSASGPAEPLAAPLAEISHQPADFVAAPEEEGEEEDLVDMEFDDECPFDDAGAELAVDFDD</sequence>
<dbReference type="EMBL" id="HBFX01043921">
    <property type="protein sequence ID" value="CAD8975394.1"/>
    <property type="molecule type" value="Transcribed_RNA"/>
</dbReference>
<gene>
    <name evidence="2" type="ORF">HAND00432_LOCUS26399</name>
</gene>
<name>A0A6U4MS37_HEMAN</name>
<reference evidence="2" key="1">
    <citation type="submission" date="2021-01" db="EMBL/GenBank/DDBJ databases">
        <authorList>
            <person name="Corre E."/>
            <person name="Pelletier E."/>
            <person name="Niang G."/>
            <person name="Scheremetjew M."/>
            <person name="Finn R."/>
            <person name="Kale V."/>
            <person name="Holt S."/>
            <person name="Cochrane G."/>
            <person name="Meng A."/>
            <person name="Brown T."/>
            <person name="Cohen L."/>
        </authorList>
    </citation>
    <scope>NUCLEOTIDE SEQUENCE</scope>
    <source>
        <strain evidence="2">CCMP644</strain>
    </source>
</reference>